<keyword evidence="2" id="KW-1185">Reference proteome</keyword>
<reference evidence="1 2" key="1">
    <citation type="journal article" date="2016" name="Genome Biol. Evol.">
        <title>Divergent and convergent evolution of fungal pathogenicity.</title>
        <authorList>
            <person name="Shang Y."/>
            <person name="Xiao G."/>
            <person name="Zheng P."/>
            <person name="Cen K."/>
            <person name="Zhan S."/>
            <person name="Wang C."/>
        </authorList>
    </citation>
    <scope>NUCLEOTIDE SEQUENCE [LARGE SCALE GENOMIC DNA]</scope>
    <source>
        <strain evidence="1 2">RCEF 4871</strain>
    </source>
</reference>
<dbReference type="Proteomes" id="UP000243498">
    <property type="component" value="Unassembled WGS sequence"/>
</dbReference>
<proteinExistence type="predicted"/>
<dbReference type="EMBL" id="AZHC01000044">
    <property type="protein sequence ID" value="OAA35147.1"/>
    <property type="molecule type" value="Genomic_DNA"/>
</dbReference>
<accession>A0A166WVH5</accession>
<sequence>MKDGVLDDEQHLAEMVSLMGPPPQRFLEQGRNCHRYWDAQGNWIASTPIPHQSFQSREVQLEAKDKELLLRLVRKILCWLPEDRPSAQDLFEDEFLVQHRLEN</sequence>
<dbReference type="OrthoDB" id="5979581at2759"/>
<evidence type="ECO:0000313" key="1">
    <source>
        <dbReference type="EMBL" id="OAA35147.1"/>
    </source>
</evidence>
<protein>
    <submittedName>
        <fullName evidence="1">Protein kinase-like protein</fullName>
    </submittedName>
</protein>
<dbReference type="InterPro" id="IPR011009">
    <property type="entry name" value="Kinase-like_dom_sf"/>
</dbReference>
<organism evidence="1 2">
    <name type="scientific">Metarhizium rileyi (strain RCEF 4871)</name>
    <name type="common">Nomuraea rileyi</name>
    <dbReference type="NCBI Taxonomy" id="1649241"/>
    <lineage>
        <taxon>Eukaryota</taxon>
        <taxon>Fungi</taxon>
        <taxon>Dikarya</taxon>
        <taxon>Ascomycota</taxon>
        <taxon>Pezizomycotina</taxon>
        <taxon>Sordariomycetes</taxon>
        <taxon>Hypocreomycetidae</taxon>
        <taxon>Hypocreales</taxon>
        <taxon>Clavicipitaceae</taxon>
        <taxon>Metarhizium</taxon>
    </lineage>
</organism>
<gene>
    <name evidence="1" type="ORF">NOR_08070</name>
</gene>
<dbReference type="AlphaFoldDB" id="A0A166WVH5"/>
<dbReference type="Gene3D" id="1.10.510.10">
    <property type="entry name" value="Transferase(Phosphotransferase) domain 1"/>
    <property type="match status" value="1"/>
</dbReference>
<comment type="caution">
    <text evidence="1">The sequence shown here is derived from an EMBL/GenBank/DDBJ whole genome shotgun (WGS) entry which is preliminary data.</text>
</comment>
<name>A0A166WVH5_METRR</name>
<dbReference type="OMA" id="FLESREC"/>
<dbReference type="STRING" id="1081105.A0A166WVH5"/>
<evidence type="ECO:0000313" key="2">
    <source>
        <dbReference type="Proteomes" id="UP000243498"/>
    </source>
</evidence>
<dbReference type="SUPFAM" id="SSF56112">
    <property type="entry name" value="Protein kinase-like (PK-like)"/>
    <property type="match status" value="1"/>
</dbReference>